<dbReference type="GO" id="GO:0016020">
    <property type="term" value="C:membrane"/>
    <property type="evidence" value="ECO:0007669"/>
    <property type="project" value="InterPro"/>
</dbReference>
<reference evidence="3 4" key="1">
    <citation type="submission" date="2018-07" db="EMBL/GenBank/DDBJ databases">
        <title>Dyadobacter roseus sp. nov., isolated from rose rhizosphere soil.</title>
        <authorList>
            <person name="Chen L."/>
        </authorList>
    </citation>
    <scope>NUCLEOTIDE SEQUENCE [LARGE SCALE GENOMIC DNA]</scope>
    <source>
        <strain evidence="3 4">RS19</strain>
    </source>
</reference>
<name>A0A3D8Y718_9BACT</name>
<feature type="transmembrane region" description="Helical" evidence="1">
    <location>
        <begin position="136"/>
        <end position="156"/>
    </location>
</feature>
<keyword evidence="3" id="KW-0418">Kinase</keyword>
<feature type="transmembrane region" description="Helical" evidence="1">
    <location>
        <begin position="90"/>
        <end position="115"/>
    </location>
</feature>
<dbReference type="RefSeq" id="WP_115832862.1">
    <property type="nucleotide sequence ID" value="NZ_QNUL01000020.1"/>
</dbReference>
<organism evidence="3 4">
    <name type="scientific">Dyadobacter luteus</name>
    <dbReference type="NCBI Taxonomy" id="2259619"/>
    <lineage>
        <taxon>Bacteria</taxon>
        <taxon>Pseudomonadati</taxon>
        <taxon>Bacteroidota</taxon>
        <taxon>Cytophagia</taxon>
        <taxon>Cytophagales</taxon>
        <taxon>Spirosomataceae</taxon>
        <taxon>Dyadobacter</taxon>
    </lineage>
</organism>
<evidence type="ECO:0000259" key="2">
    <source>
        <dbReference type="Pfam" id="PF06580"/>
    </source>
</evidence>
<dbReference type="GO" id="GO:0000155">
    <property type="term" value="F:phosphorelay sensor kinase activity"/>
    <property type="evidence" value="ECO:0007669"/>
    <property type="project" value="InterPro"/>
</dbReference>
<dbReference type="AlphaFoldDB" id="A0A3D8Y718"/>
<feature type="transmembrane region" description="Helical" evidence="1">
    <location>
        <begin position="20"/>
        <end position="39"/>
    </location>
</feature>
<accession>A0A3D8Y718</accession>
<dbReference type="OrthoDB" id="927174at2"/>
<dbReference type="EMBL" id="QNUL01000020">
    <property type="protein sequence ID" value="REA58528.1"/>
    <property type="molecule type" value="Genomic_DNA"/>
</dbReference>
<keyword evidence="4" id="KW-1185">Reference proteome</keyword>
<keyword evidence="1" id="KW-0812">Transmembrane</keyword>
<evidence type="ECO:0000313" key="4">
    <source>
        <dbReference type="Proteomes" id="UP000256373"/>
    </source>
</evidence>
<dbReference type="Gene3D" id="3.30.565.10">
    <property type="entry name" value="Histidine kinase-like ATPase, C-terminal domain"/>
    <property type="match status" value="1"/>
</dbReference>
<evidence type="ECO:0000256" key="1">
    <source>
        <dbReference type="SAM" id="Phobius"/>
    </source>
</evidence>
<dbReference type="PANTHER" id="PTHR34220">
    <property type="entry name" value="SENSOR HISTIDINE KINASE YPDA"/>
    <property type="match status" value="1"/>
</dbReference>
<feature type="domain" description="Signal transduction histidine kinase internal region" evidence="2">
    <location>
        <begin position="174"/>
        <end position="250"/>
    </location>
</feature>
<dbReference type="Proteomes" id="UP000256373">
    <property type="component" value="Unassembled WGS sequence"/>
</dbReference>
<proteinExistence type="predicted"/>
<sequence length="356" mass="40781">MSCSTTSITENNKFWNFSPGFFGVNLLIAIAITAFFTPARYYADAAGLEKIGYNLGITFLLSSGLSYGGYITERYFNSRMPWIHHPVKRLLLQSFAYLAYSFVISYVLILVYALLRRFFTWEDIPWRDLLGDTKQPMIIAFIVAAVLISRSFLLQWRKAAIEAEQLKTERFAQQYQSLKDQLNPHFLFNSLNVLSNLVYDNPDTAAGFIRQLSQIYRYVLDVQHEELVSVRRELEFAENYLALQKIRFEEGLQFNISVEKNTAGYLPPLSLQLLLENAIKHNEASRAKPLAITISLQDGSLVVTNNLQHKKSISEESTGIGLVNIEKRYVLLSTENMVIRDTDGYFEVKLPVLKLN</sequence>
<gene>
    <name evidence="3" type="ORF">DSL64_20805</name>
</gene>
<dbReference type="PANTHER" id="PTHR34220:SF7">
    <property type="entry name" value="SENSOR HISTIDINE KINASE YPDA"/>
    <property type="match status" value="1"/>
</dbReference>
<keyword evidence="1" id="KW-0472">Membrane</keyword>
<comment type="caution">
    <text evidence="3">The sequence shown here is derived from an EMBL/GenBank/DDBJ whole genome shotgun (WGS) entry which is preliminary data.</text>
</comment>
<evidence type="ECO:0000313" key="3">
    <source>
        <dbReference type="EMBL" id="REA58528.1"/>
    </source>
</evidence>
<protein>
    <submittedName>
        <fullName evidence="3">Histidine kinase</fullName>
    </submittedName>
</protein>
<keyword evidence="1" id="KW-1133">Transmembrane helix</keyword>
<dbReference type="InterPro" id="IPR036890">
    <property type="entry name" value="HATPase_C_sf"/>
</dbReference>
<feature type="transmembrane region" description="Helical" evidence="1">
    <location>
        <begin position="51"/>
        <end position="70"/>
    </location>
</feature>
<dbReference type="InterPro" id="IPR010559">
    <property type="entry name" value="Sig_transdc_His_kin_internal"/>
</dbReference>
<keyword evidence="3" id="KW-0808">Transferase</keyword>
<dbReference type="InterPro" id="IPR050640">
    <property type="entry name" value="Bact_2-comp_sensor_kinase"/>
</dbReference>
<dbReference type="Pfam" id="PF06580">
    <property type="entry name" value="His_kinase"/>
    <property type="match status" value="1"/>
</dbReference>